<evidence type="ECO:0000313" key="3">
    <source>
        <dbReference type="EMBL" id="MBP3984835.1"/>
    </source>
</evidence>
<dbReference type="EMBL" id="JAGKTC010000002">
    <property type="protein sequence ID" value="MBP3984835.1"/>
    <property type="molecule type" value="Genomic_DNA"/>
</dbReference>
<sequence length="501" mass="54961">MAASVALGRCAQFRAGHCLRFVRNTRPRQDGDRNLDGFRRNGQGVFSVPEQELLIPGCRNSVVVHLHDLNKISVLCGAADSYKLNAVNDESEILVIGGGAIGLATALALAADGRKVRVLEARAIGSGASHGNCGTITPSHAPPLAAPGMVLQAMRWMLTPGAPLYIKPRLDPTLWRWLLRFAARCNRKDWRASALGRAAILNDSRARLADWVQRHGLQCEFVEDGVDYVFRDPQNFERNVRECEQLREFDIPSEAIDGRTYLASEPALKEGVTGVIRFPGDARLRPDRYVAELARVVRARGGVIEEDCKVEAVRSDAGGARVLTSRGERRGREVVIALGAWSPRLTRSLGFHLPVQPGKGYSITYSRPSLVPKRPLSLRDRSVCVTAWDSGFRLGSTMEFSGYDTSLNETRLGMLEQAAREYLHEPVGATVEERWYGWRPMSSDDMPAIGRVPGQRNVWLAAGHGMLGISMSAATGQLMADLITGREPAIDPAPYSPSRFA</sequence>
<reference evidence="3" key="2">
    <citation type="submission" date="2021-03" db="EMBL/GenBank/DDBJ databases">
        <authorList>
            <person name="Cao W."/>
        </authorList>
    </citation>
    <scope>NUCLEOTIDE SEQUENCE</scope>
    <source>
        <strain evidence="3">110414</strain>
    </source>
</reference>
<name>A0A940X5L4_9GAMM</name>
<organism evidence="3 4">
    <name type="scientific">Pseudoxanthomonas helianthi</name>
    <dbReference type="NCBI Taxonomy" id="1453541"/>
    <lineage>
        <taxon>Bacteria</taxon>
        <taxon>Pseudomonadati</taxon>
        <taxon>Pseudomonadota</taxon>
        <taxon>Gammaproteobacteria</taxon>
        <taxon>Lysobacterales</taxon>
        <taxon>Lysobacteraceae</taxon>
        <taxon>Pseudoxanthomonas</taxon>
    </lineage>
</organism>
<dbReference type="GO" id="GO:0016491">
    <property type="term" value="F:oxidoreductase activity"/>
    <property type="evidence" value="ECO:0007669"/>
    <property type="project" value="UniProtKB-KW"/>
</dbReference>
<dbReference type="Pfam" id="PF01266">
    <property type="entry name" value="DAO"/>
    <property type="match status" value="1"/>
</dbReference>
<feature type="domain" description="FAD dependent oxidoreductase" evidence="2">
    <location>
        <begin position="93"/>
        <end position="482"/>
    </location>
</feature>
<dbReference type="SUPFAM" id="SSF54373">
    <property type="entry name" value="FAD-linked reductases, C-terminal domain"/>
    <property type="match status" value="1"/>
</dbReference>
<dbReference type="Proteomes" id="UP000673447">
    <property type="component" value="Unassembled WGS sequence"/>
</dbReference>
<evidence type="ECO:0000259" key="2">
    <source>
        <dbReference type="Pfam" id="PF01266"/>
    </source>
</evidence>
<dbReference type="InterPro" id="IPR036188">
    <property type="entry name" value="FAD/NAD-bd_sf"/>
</dbReference>
<comment type="caution">
    <text evidence="3">The sequence shown here is derived from an EMBL/GenBank/DDBJ whole genome shotgun (WGS) entry which is preliminary data.</text>
</comment>
<protein>
    <submittedName>
        <fullName evidence="3">FAD-dependent oxidoreductase</fullName>
    </submittedName>
</protein>
<dbReference type="Gene3D" id="3.30.9.10">
    <property type="entry name" value="D-Amino Acid Oxidase, subunit A, domain 2"/>
    <property type="match status" value="1"/>
</dbReference>
<reference evidence="3" key="1">
    <citation type="journal article" date="2016" name="Int. J. Syst. Evol. Microbiol.">
        <title>Pseudoxanthomonas helianthi sp. nov., isolated from roots of Jerusalem artichoke (Helianthus tuberosus).</title>
        <authorList>
            <person name="Kittiwongwattana C."/>
            <person name="Thawai C."/>
        </authorList>
    </citation>
    <scope>NUCLEOTIDE SEQUENCE</scope>
    <source>
        <strain evidence="3">110414</strain>
    </source>
</reference>
<accession>A0A940X5L4</accession>
<dbReference type="Gene3D" id="3.50.50.60">
    <property type="entry name" value="FAD/NAD(P)-binding domain"/>
    <property type="match status" value="2"/>
</dbReference>
<evidence type="ECO:0000256" key="1">
    <source>
        <dbReference type="ARBA" id="ARBA00023002"/>
    </source>
</evidence>
<keyword evidence="1" id="KW-0560">Oxidoreductase</keyword>
<dbReference type="PANTHER" id="PTHR13847">
    <property type="entry name" value="SARCOSINE DEHYDROGENASE-RELATED"/>
    <property type="match status" value="1"/>
</dbReference>
<dbReference type="GO" id="GO:0005737">
    <property type="term" value="C:cytoplasm"/>
    <property type="evidence" value="ECO:0007669"/>
    <property type="project" value="TreeGrafter"/>
</dbReference>
<keyword evidence="4" id="KW-1185">Reference proteome</keyword>
<evidence type="ECO:0000313" key="4">
    <source>
        <dbReference type="Proteomes" id="UP000673447"/>
    </source>
</evidence>
<gene>
    <name evidence="3" type="ORF">J5837_10465</name>
</gene>
<dbReference type="PANTHER" id="PTHR13847:SF289">
    <property type="entry name" value="GLYCINE OXIDASE"/>
    <property type="match status" value="1"/>
</dbReference>
<dbReference type="SUPFAM" id="SSF51905">
    <property type="entry name" value="FAD/NAD(P)-binding domain"/>
    <property type="match status" value="1"/>
</dbReference>
<dbReference type="AlphaFoldDB" id="A0A940X5L4"/>
<dbReference type="InterPro" id="IPR006076">
    <property type="entry name" value="FAD-dep_OxRdtase"/>
</dbReference>
<proteinExistence type="predicted"/>